<dbReference type="Proteomes" id="UP000789901">
    <property type="component" value="Unassembled WGS sequence"/>
</dbReference>
<feature type="non-terminal residue" evidence="1">
    <location>
        <position position="1"/>
    </location>
</feature>
<name>A0ABN7X339_GIGMA</name>
<organism evidence="1 2">
    <name type="scientific">Gigaspora margarita</name>
    <dbReference type="NCBI Taxonomy" id="4874"/>
    <lineage>
        <taxon>Eukaryota</taxon>
        <taxon>Fungi</taxon>
        <taxon>Fungi incertae sedis</taxon>
        <taxon>Mucoromycota</taxon>
        <taxon>Glomeromycotina</taxon>
        <taxon>Glomeromycetes</taxon>
        <taxon>Diversisporales</taxon>
        <taxon>Gigasporaceae</taxon>
        <taxon>Gigaspora</taxon>
    </lineage>
</organism>
<comment type="caution">
    <text evidence="1">The sequence shown here is derived from an EMBL/GenBank/DDBJ whole genome shotgun (WGS) entry which is preliminary data.</text>
</comment>
<sequence length="73" mass="8682">GKKDLHALSLVQTRWRRGTPGIIIIRYRRIDKTHKEEGIVRANTLTKRKSTLEDEHEEIFEENMAKQLNKKQK</sequence>
<gene>
    <name evidence="1" type="ORF">GMARGA_LOCUS38193</name>
</gene>
<keyword evidence="2" id="KW-1185">Reference proteome</keyword>
<feature type="non-terminal residue" evidence="1">
    <location>
        <position position="73"/>
    </location>
</feature>
<accession>A0ABN7X339</accession>
<proteinExistence type="predicted"/>
<evidence type="ECO:0000313" key="1">
    <source>
        <dbReference type="EMBL" id="CAG8846499.1"/>
    </source>
</evidence>
<dbReference type="EMBL" id="CAJVQB010083792">
    <property type="protein sequence ID" value="CAG8846499.1"/>
    <property type="molecule type" value="Genomic_DNA"/>
</dbReference>
<reference evidence="1 2" key="1">
    <citation type="submission" date="2021-06" db="EMBL/GenBank/DDBJ databases">
        <authorList>
            <person name="Kallberg Y."/>
            <person name="Tangrot J."/>
            <person name="Rosling A."/>
        </authorList>
    </citation>
    <scope>NUCLEOTIDE SEQUENCE [LARGE SCALE GENOMIC DNA]</scope>
    <source>
        <strain evidence="1 2">120-4 pot B 10/14</strain>
    </source>
</reference>
<protein>
    <submittedName>
        <fullName evidence="1">23347_t:CDS:1</fullName>
    </submittedName>
</protein>
<evidence type="ECO:0000313" key="2">
    <source>
        <dbReference type="Proteomes" id="UP000789901"/>
    </source>
</evidence>